<sequence>MNLNKLAAYFLPAFTMLAGTALSMTGAFGDTKASLSIFVLCLIIVFPLTFLIQGIACAIHHYHILPAIGISTIAFIVVFMIVLPTDNLVYGVYYLAIFAAGYAITYMIRRMKK</sequence>
<keyword evidence="3" id="KW-1185">Reference proteome</keyword>
<dbReference type="RefSeq" id="WP_109305875.1">
    <property type="nucleotide sequence ID" value="NZ_BJUF01000018.1"/>
</dbReference>
<proteinExistence type="predicted"/>
<dbReference type="EMBL" id="QFVR01000008">
    <property type="protein sequence ID" value="PWI25516.1"/>
    <property type="molecule type" value="Genomic_DNA"/>
</dbReference>
<name>A0A2U3ALV3_9BACL</name>
<dbReference type="Proteomes" id="UP000245938">
    <property type="component" value="Unassembled WGS sequence"/>
</dbReference>
<keyword evidence="1" id="KW-0472">Membrane</keyword>
<feature type="transmembrane region" description="Helical" evidence="1">
    <location>
        <begin position="33"/>
        <end position="52"/>
    </location>
</feature>
<evidence type="ECO:0000313" key="3">
    <source>
        <dbReference type="Proteomes" id="UP000245938"/>
    </source>
</evidence>
<evidence type="ECO:0000313" key="2">
    <source>
        <dbReference type="EMBL" id="PWI25516.1"/>
    </source>
</evidence>
<keyword evidence="1" id="KW-0812">Transmembrane</keyword>
<keyword evidence="1" id="KW-1133">Transmembrane helix</keyword>
<reference evidence="2 3" key="1">
    <citation type="submission" date="2018-05" db="EMBL/GenBank/DDBJ databases">
        <title>Kurthia sibirica genome sequence.</title>
        <authorList>
            <person name="Maclea K.S."/>
            <person name="Goen A.E."/>
        </authorList>
    </citation>
    <scope>NUCLEOTIDE SEQUENCE [LARGE SCALE GENOMIC DNA]</scope>
    <source>
        <strain evidence="2 3">ATCC 49154</strain>
    </source>
</reference>
<organism evidence="2 3">
    <name type="scientific">Kurthia sibirica</name>
    <dbReference type="NCBI Taxonomy" id="202750"/>
    <lineage>
        <taxon>Bacteria</taxon>
        <taxon>Bacillati</taxon>
        <taxon>Bacillota</taxon>
        <taxon>Bacilli</taxon>
        <taxon>Bacillales</taxon>
        <taxon>Caryophanaceae</taxon>
        <taxon>Kurthia</taxon>
    </lineage>
</organism>
<dbReference type="AlphaFoldDB" id="A0A2U3ALV3"/>
<dbReference type="OrthoDB" id="2455614at2"/>
<comment type="caution">
    <text evidence="2">The sequence shown here is derived from an EMBL/GenBank/DDBJ whole genome shotgun (WGS) entry which is preliminary data.</text>
</comment>
<gene>
    <name evidence="2" type="ORF">DEX24_07875</name>
</gene>
<accession>A0A2U3ALV3</accession>
<evidence type="ECO:0000256" key="1">
    <source>
        <dbReference type="SAM" id="Phobius"/>
    </source>
</evidence>
<feature type="transmembrane region" description="Helical" evidence="1">
    <location>
        <begin position="88"/>
        <end position="108"/>
    </location>
</feature>
<protein>
    <submittedName>
        <fullName evidence="2">Uncharacterized protein</fullName>
    </submittedName>
</protein>
<feature type="transmembrane region" description="Helical" evidence="1">
    <location>
        <begin position="64"/>
        <end position="82"/>
    </location>
</feature>